<organism evidence="3 4">
    <name type="scientific">Devosia pacifica</name>
    <dbReference type="NCBI Taxonomy" id="1335967"/>
    <lineage>
        <taxon>Bacteria</taxon>
        <taxon>Pseudomonadati</taxon>
        <taxon>Pseudomonadota</taxon>
        <taxon>Alphaproteobacteria</taxon>
        <taxon>Hyphomicrobiales</taxon>
        <taxon>Devosiaceae</taxon>
        <taxon>Devosia</taxon>
    </lineage>
</organism>
<evidence type="ECO:0000256" key="1">
    <source>
        <dbReference type="ARBA" id="ARBA00004196"/>
    </source>
</evidence>
<proteinExistence type="predicted"/>
<gene>
    <name evidence="3" type="ORF">GCM10007989_19840</name>
</gene>
<dbReference type="Gene3D" id="2.70.98.70">
    <property type="match status" value="1"/>
</dbReference>
<evidence type="ECO:0000259" key="2">
    <source>
        <dbReference type="Pfam" id="PF07940"/>
    </source>
</evidence>
<dbReference type="InterPro" id="IPR008929">
    <property type="entry name" value="Chondroitin_lyas"/>
</dbReference>
<dbReference type="Gene3D" id="1.50.10.100">
    <property type="entry name" value="Chondroitin AC/alginate lyase"/>
    <property type="match status" value="1"/>
</dbReference>
<protein>
    <submittedName>
        <fullName evidence="3">Heparinase</fullName>
    </submittedName>
</protein>
<dbReference type="InterPro" id="IPR012480">
    <property type="entry name" value="Hepar_II_III_C"/>
</dbReference>
<evidence type="ECO:0000313" key="4">
    <source>
        <dbReference type="Proteomes" id="UP000646579"/>
    </source>
</evidence>
<dbReference type="Proteomes" id="UP000646579">
    <property type="component" value="Unassembled WGS sequence"/>
</dbReference>
<reference evidence="3" key="2">
    <citation type="submission" date="2020-09" db="EMBL/GenBank/DDBJ databases">
        <authorList>
            <person name="Sun Q."/>
            <person name="Kim S."/>
        </authorList>
    </citation>
    <scope>NUCLEOTIDE SEQUENCE</scope>
    <source>
        <strain evidence="3">KCTC 32437</strain>
    </source>
</reference>
<dbReference type="GO" id="GO:0016829">
    <property type="term" value="F:lyase activity"/>
    <property type="evidence" value="ECO:0007669"/>
    <property type="project" value="InterPro"/>
</dbReference>
<comment type="subcellular location">
    <subcellularLocation>
        <location evidence="1">Cell envelope</location>
    </subcellularLocation>
</comment>
<accession>A0A918VTK9</accession>
<sequence>MLRKFGHRWRGRGLRILDGIVTTPLVRWTWAGLAEDTFVADLIEFRPSDPEAVRDMMAGRYLLGTRLVDTHGLSPFAVEVENEEWEADLHAFGWLRHFRDVRDPALRAFARTLVLDWIGHEGQYDSFTWSAAITGQRVLNWLRHLELLLSTATPDQATAIKRSLGTQVQSLRRRRPFLTDPTDQLMAAAALVGAARCDRDESVEEVDRRVERLNGVLREQIDDTGMHLSRSPARQLQVLVEISSLRRSLSGDRTDPRVELAEIVERMHGCLAALTLGTGEPVYANGTGQLAHDTLIALQSSTAPRVRGSGVFGGYAVLRDGPASLVADSGRVPPPGFGETAHSGALAFEFSHGPELVIGNCGPAPQGVPVDPEAFRQGLAHSGVTINSEDAYPITARGPYAGQPQLDGNQPTVSIDIGENLAVLATDAYAERFGVTLERKLTLINEGTTLVGQDRMIGSGRARAHGELAVRFHLAPGTVVRRGSSDGMVRLILASGISWTLLWEGASLHEDDSLRQSASRGFHRTRQIILEAPVVPDGEIAWVLTREQ</sequence>
<dbReference type="AlphaFoldDB" id="A0A918VTK9"/>
<comment type="caution">
    <text evidence="3">The sequence shown here is derived from an EMBL/GenBank/DDBJ whole genome shotgun (WGS) entry which is preliminary data.</text>
</comment>
<feature type="domain" description="Heparinase II/III-like C-terminal" evidence="2">
    <location>
        <begin position="310"/>
        <end position="542"/>
    </location>
</feature>
<name>A0A918VTK9_9HYPH</name>
<evidence type="ECO:0000313" key="3">
    <source>
        <dbReference type="EMBL" id="GHA24211.1"/>
    </source>
</evidence>
<dbReference type="EMBL" id="BMZE01000002">
    <property type="protein sequence ID" value="GHA24211.1"/>
    <property type="molecule type" value="Genomic_DNA"/>
</dbReference>
<dbReference type="GO" id="GO:0030313">
    <property type="term" value="C:cell envelope"/>
    <property type="evidence" value="ECO:0007669"/>
    <property type="project" value="UniProtKB-SubCell"/>
</dbReference>
<reference evidence="3" key="1">
    <citation type="journal article" date="2014" name="Int. J. Syst. Evol. Microbiol.">
        <title>Complete genome sequence of Corynebacterium casei LMG S-19264T (=DSM 44701T), isolated from a smear-ripened cheese.</title>
        <authorList>
            <consortium name="US DOE Joint Genome Institute (JGI-PGF)"/>
            <person name="Walter F."/>
            <person name="Albersmeier A."/>
            <person name="Kalinowski J."/>
            <person name="Ruckert C."/>
        </authorList>
    </citation>
    <scope>NUCLEOTIDE SEQUENCE</scope>
    <source>
        <strain evidence="3">KCTC 32437</strain>
    </source>
</reference>
<dbReference type="Pfam" id="PF07940">
    <property type="entry name" value="Hepar_II_III_C"/>
    <property type="match status" value="1"/>
</dbReference>
<dbReference type="RefSeq" id="WP_189425527.1">
    <property type="nucleotide sequence ID" value="NZ_BMZE01000002.1"/>
</dbReference>
<keyword evidence="4" id="KW-1185">Reference proteome</keyword>